<feature type="modified residue" description="4-aspartylphosphate" evidence="6">
    <location>
        <position position="55"/>
    </location>
</feature>
<dbReference type="PROSITE" id="PS50110">
    <property type="entry name" value="RESPONSE_REGULATORY"/>
    <property type="match status" value="1"/>
</dbReference>
<evidence type="ECO:0000256" key="3">
    <source>
        <dbReference type="ARBA" id="ARBA00023015"/>
    </source>
</evidence>
<evidence type="ECO:0000259" key="7">
    <source>
        <dbReference type="PROSITE" id="PS50110"/>
    </source>
</evidence>
<dbReference type="Gene3D" id="3.40.50.2300">
    <property type="match status" value="1"/>
</dbReference>
<name>A0A1G2BNR0_9BACT</name>
<dbReference type="SMART" id="SM00448">
    <property type="entry name" value="REC"/>
    <property type="match status" value="1"/>
</dbReference>
<dbReference type="InterPro" id="IPR001789">
    <property type="entry name" value="Sig_transdc_resp-reg_receiver"/>
</dbReference>
<dbReference type="FunFam" id="3.40.50.2300:FF:000001">
    <property type="entry name" value="DNA-binding response regulator PhoB"/>
    <property type="match status" value="1"/>
</dbReference>
<dbReference type="InterPro" id="IPR011006">
    <property type="entry name" value="CheY-like_superfamily"/>
</dbReference>
<keyword evidence="3" id="KW-0805">Transcription regulation</keyword>
<evidence type="ECO:0000313" key="9">
    <source>
        <dbReference type="Proteomes" id="UP000177349"/>
    </source>
</evidence>
<dbReference type="PANTHER" id="PTHR44591:SF3">
    <property type="entry name" value="RESPONSE REGULATORY DOMAIN-CONTAINING PROTEIN"/>
    <property type="match status" value="1"/>
</dbReference>
<dbReference type="SUPFAM" id="SSF52172">
    <property type="entry name" value="CheY-like"/>
    <property type="match status" value="1"/>
</dbReference>
<proteinExistence type="predicted"/>
<dbReference type="AlphaFoldDB" id="A0A1G2BNR0"/>
<keyword evidence="5" id="KW-0804">Transcription</keyword>
<evidence type="ECO:0000256" key="4">
    <source>
        <dbReference type="ARBA" id="ARBA00023125"/>
    </source>
</evidence>
<protein>
    <recommendedName>
        <fullName evidence="7">Response regulatory domain-containing protein</fullName>
    </recommendedName>
</protein>
<evidence type="ECO:0000313" key="8">
    <source>
        <dbReference type="EMBL" id="OGY90765.1"/>
    </source>
</evidence>
<feature type="domain" description="Response regulatory" evidence="7">
    <location>
        <begin position="6"/>
        <end position="122"/>
    </location>
</feature>
<gene>
    <name evidence="8" type="ORF">A3B31_00100</name>
</gene>
<keyword evidence="4" id="KW-0238">DNA-binding</keyword>
<keyword evidence="2" id="KW-0902">Two-component regulatory system</keyword>
<dbReference type="InterPro" id="IPR050595">
    <property type="entry name" value="Bact_response_regulator"/>
</dbReference>
<organism evidence="8 9">
    <name type="scientific">Candidatus Komeilibacteria bacterium RIFCSPLOWO2_01_FULL_53_11</name>
    <dbReference type="NCBI Taxonomy" id="1798552"/>
    <lineage>
        <taxon>Bacteria</taxon>
        <taxon>Candidatus Komeiliibacteriota</taxon>
    </lineage>
</organism>
<dbReference type="EMBL" id="MHKN01000057">
    <property type="protein sequence ID" value="OGY90765.1"/>
    <property type="molecule type" value="Genomic_DNA"/>
</dbReference>
<dbReference type="Proteomes" id="UP000177349">
    <property type="component" value="Unassembled WGS sequence"/>
</dbReference>
<evidence type="ECO:0000256" key="6">
    <source>
        <dbReference type="PROSITE-ProRule" id="PRU00169"/>
    </source>
</evidence>
<keyword evidence="1 6" id="KW-0597">Phosphoprotein</keyword>
<accession>A0A1G2BNR0</accession>
<dbReference type="Pfam" id="PF00072">
    <property type="entry name" value="Response_reg"/>
    <property type="match status" value="1"/>
</dbReference>
<reference evidence="8 9" key="1">
    <citation type="journal article" date="2016" name="Nat. Commun.">
        <title>Thousands of microbial genomes shed light on interconnected biogeochemical processes in an aquifer system.</title>
        <authorList>
            <person name="Anantharaman K."/>
            <person name="Brown C.T."/>
            <person name="Hug L.A."/>
            <person name="Sharon I."/>
            <person name="Castelle C.J."/>
            <person name="Probst A.J."/>
            <person name="Thomas B.C."/>
            <person name="Singh A."/>
            <person name="Wilkins M.J."/>
            <person name="Karaoz U."/>
            <person name="Brodie E.L."/>
            <person name="Williams K.H."/>
            <person name="Hubbard S.S."/>
            <person name="Banfield J.F."/>
        </authorList>
    </citation>
    <scope>NUCLEOTIDE SEQUENCE [LARGE SCALE GENOMIC DNA]</scope>
</reference>
<comment type="caution">
    <text evidence="8">The sequence shown here is derived from an EMBL/GenBank/DDBJ whole genome shotgun (WGS) entry which is preliminary data.</text>
</comment>
<dbReference type="PANTHER" id="PTHR44591">
    <property type="entry name" value="STRESS RESPONSE REGULATOR PROTEIN 1"/>
    <property type="match status" value="1"/>
</dbReference>
<evidence type="ECO:0000256" key="1">
    <source>
        <dbReference type="ARBA" id="ARBA00022553"/>
    </source>
</evidence>
<dbReference type="GO" id="GO:0000160">
    <property type="term" value="P:phosphorelay signal transduction system"/>
    <property type="evidence" value="ECO:0007669"/>
    <property type="project" value="UniProtKB-KW"/>
</dbReference>
<sequence length="124" mass="13776">MPEKKKILIVEDEEMLSTMYKVKFENEGYEVFTASNGTDGLAIAVQHPLDLILLDIIMPKIDGFAVLKKLKENAKTKSIPVILLTNLGQDEDISRGKELKAAGYLIKANNTPSEVVAKVKDFIK</sequence>
<evidence type="ECO:0000256" key="5">
    <source>
        <dbReference type="ARBA" id="ARBA00023163"/>
    </source>
</evidence>
<evidence type="ECO:0000256" key="2">
    <source>
        <dbReference type="ARBA" id="ARBA00023012"/>
    </source>
</evidence>
<dbReference type="GO" id="GO:0003677">
    <property type="term" value="F:DNA binding"/>
    <property type="evidence" value="ECO:0007669"/>
    <property type="project" value="UniProtKB-KW"/>
</dbReference>